<organism evidence="2 3">
    <name type="scientific">Sorghum bicolor</name>
    <name type="common">Sorghum</name>
    <name type="synonym">Sorghum vulgare</name>
    <dbReference type="NCBI Taxonomy" id="4558"/>
    <lineage>
        <taxon>Eukaryota</taxon>
        <taxon>Viridiplantae</taxon>
        <taxon>Streptophyta</taxon>
        <taxon>Embryophyta</taxon>
        <taxon>Tracheophyta</taxon>
        <taxon>Spermatophyta</taxon>
        <taxon>Magnoliopsida</taxon>
        <taxon>Liliopsida</taxon>
        <taxon>Poales</taxon>
        <taxon>Poaceae</taxon>
        <taxon>PACMAD clade</taxon>
        <taxon>Panicoideae</taxon>
        <taxon>Andropogonodae</taxon>
        <taxon>Andropogoneae</taxon>
        <taxon>Sorghinae</taxon>
        <taxon>Sorghum</taxon>
    </lineage>
</organism>
<feature type="region of interest" description="Disordered" evidence="1">
    <location>
        <begin position="18"/>
        <end position="77"/>
    </location>
</feature>
<name>C5YGQ0_SORBI</name>
<keyword evidence="3" id="KW-1185">Reference proteome</keyword>
<reference evidence="3" key="2">
    <citation type="journal article" date="2018" name="Plant J.">
        <title>The Sorghum bicolor reference genome: improved assembly, gene annotations, a transcriptome atlas, and signatures of genome organization.</title>
        <authorList>
            <person name="McCormick R.F."/>
            <person name="Truong S.K."/>
            <person name="Sreedasyam A."/>
            <person name="Jenkins J."/>
            <person name="Shu S."/>
            <person name="Sims D."/>
            <person name="Kennedy M."/>
            <person name="Amirebrahimi M."/>
            <person name="Weers B.D."/>
            <person name="McKinley B."/>
            <person name="Mattison A."/>
            <person name="Morishige D.T."/>
            <person name="Grimwood J."/>
            <person name="Schmutz J."/>
            <person name="Mullet J.E."/>
        </authorList>
    </citation>
    <scope>NUCLEOTIDE SEQUENCE [LARGE SCALE GENOMIC DNA]</scope>
    <source>
        <strain evidence="3">cv. BTx623</strain>
    </source>
</reference>
<dbReference type="InParanoid" id="C5YGQ0"/>
<sequence length="88" mass="9417">MSLRYASRVAWRAAQAVAARARQPPSRPTPMPGAAKPGVAAQRAQGGKAGGGVSAEKAVAAETTLRRRRRRRAEKDDNVMHLVCWGPN</sequence>
<dbReference type="FunCoup" id="C5YGQ0">
    <property type="interactions" value="8"/>
</dbReference>
<reference evidence="2 3" key="1">
    <citation type="journal article" date="2009" name="Nature">
        <title>The Sorghum bicolor genome and the diversification of grasses.</title>
        <authorList>
            <person name="Paterson A.H."/>
            <person name="Bowers J.E."/>
            <person name="Bruggmann R."/>
            <person name="Dubchak I."/>
            <person name="Grimwood J."/>
            <person name="Gundlach H."/>
            <person name="Haberer G."/>
            <person name="Hellsten U."/>
            <person name="Mitros T."/>
            <person name="Poliakov A."/>
            <person name="Schmutz J."/>
            <person name="Spannagl M."/>
            <person name="Tang H."/>
            <person name="Wang X."/>
            <person name="Wicker T."/>
            <person name="Bharti A.K."/>
            <person name="Chapman J."/>
            <person name="Feltus F.A."/>
            <person name="Gowik U."/>
            <person name="Grigoriev I.V."/>
            <person name="Lyons E."/>
            <person name="Maher C.A."/>
            <person name="Martis M."/>
            <person name="Narechania A."/>
            <person name="Otillar R.P."/>
            <person name="Penning B.W."/>
            <person name="Salamov A.A."/>
            <person name="Wang Y."/>
            <person name="Zhang L."/>
            <person name="Carpita N.C."/>
            <person name="Freeling M."/>
            <person name="Gingle A.R."/>
            <person name="Hash C.T."/>
            <person name="Keller B."/>
            <person name="Klein P."/>
            <person name="Kresovich S."/>
            <person name="McCann M.C."/>
            <person name="Ming R."/>
            <person name="Peterson D.G."/>
            <person name="Mehboob-ur-Rahman"/>
            <person name="Ware D."/>
            <person name="Westhoff P."/>
            <person name="Mayer K.F."/>
            <person name="Messing J."/>
            <person name="Rokhsar D.S."/>
        </authorList>
    </citation>
    <scope>NUCLEOTIDE SEQUENCE [LARGE SCALE GENOMIC DNA]</scope>
    <source>
        <strain evidence="3">cv. BTx623</strain>
    </source>
</reference>
<gene>
    <name evidence="2" type="ORF">SORBI_3006G230600</name>
</gene>
<dbReference type="HOGENOM" id="CLU_165059_0_0_1"/>
<dbReference type="AlphaFoldDB" id="C5YGQ0"/>
<protein>
    <submittedName>
        <fullName evidence="2">Uncharacterized protein</fullName>
    </submittedName>
</protein>
<accession>C5YGQ0</accession>
<evidence type="ECO:0000313" key="3">
    <source>
        <dbReference type="Proteomes" id="UP000000768"/>
    </source>
</evidence>
<dbReference type="Proteomes" id="UP000000768">
    <property type="component" value="Chromosome 6"/>
</dbReference>
<dbReference type="OMA" id="KAENVMH"/>
<proteinExistence type="predicted"/>
<dbReference type="EMBL" id="CM000765">
    <property type="protein sequence ID" value="EES12923.1"/>
    <property type="molecule type" value="Genomic_DNA"/>
</dbReference>
<dbReference type="Gramene" id="EES12923">
    <property type="protein sequence ID" value="EES12923"/>
    <property type="gene ID" value="SORBI_3006G230600"/>
</dbReference>
<evidence type="ECO:0000313" key="2">
    <source>
        <dbReference type="EMBL" id="EES12923.1"/>
    </source>
</evidence>
<evidence type="ECO:0000256" key="1">
    <source>
        <dbReference type="SAM" id="MobiDB-lite"/>
    </source>
</evidence>
<dbReference type="eggNOG" id="ENOG502R5R6">
    <property type="taxonomic scope" value="Eukaryota"/>
</dbReference>